<protein>
    <submittedName>
        <fullName evidence="2">Uncharacterized protein</fullName>
    </submittedName>
</protein>
<evidence type="ECO:0000313" key="2">
    <source>
        <dbReference type="EMBL" id="KAG6654841.1"/>
    </source>
</evidence>
<evidence type="ECO:0000256" key="1">
    <source>
        <dbReference type="SAM" id="MobiDB-lite"/>
    </source>
</evidence>
<dbReference type="Proteomes" id="UP000811609">
    <property type="component" value="Chromosome 5"/>
</dbReference>
<organism evidence="2 4">
    <name type="scientific">Carya illinoinensis</name>
    <name type="common">Pecan</name>
    <dbReference type="NCBI Taxonomy" id="32201"/>
    <lineage>
        <taxon>Eukaryota</taxon>
        <taxon>Viridiplantae</taxon>
        <taxon>Streptophyta</taxon>
        <taxon>Embryophyta</taxon>
        <taxon>Tracheophyta</taxon>
        <taxon>Spermatophyta</taxon>
        <taxon>Magnoliopsida</taxon>
        <taxon>eudicotyledons</taxon>
        <taxon>Gunneridae</taxon>
        <taxon>Pentapetalae</taxon>
        <taxon>rosids</taxon>
        <taxon>fabids</taxon>
        <taxon>Fagales</taxon>
        <taxon>Juglandaceae</taxon>
        <taxon>Carya</taxon>
    </lineage>
</organism>
<dbReference type="Proteomes" id="UP000811246">
    <property type="component" value="Chromosome 5"/>
</dbReference>
<feature type="region of interest" description="Disordered" evidence="1">
    <location>
        <begin position="1"/>
        <end position="42"/>
    </location>
</feature>
<comment type="caution">
    <text evidence="2">The sequence shown here is derived from an EMBL/GenBank/DDBJ whole genome shotgun (WGS) entry which is preliminary data.</text>
</comment>
<reference evidence="3" key="2">
    <citation type="submission" date="2021-01" db="EMBL/GenBank/DDBJ databases">
        <authorList>
            <person name="Lovell J.T."/>
            <person name="Bentley N."/>
            <person name="Bhattarai G."/>
            <person name="Jenkins J.W."/>
            <person name="Sreedasyam A."/>
            <person name="Alarcon Y."/>
            <person name="Bock C."/>
            <person name="Boston L."/>
            <person name="Carlson J."/>
            <person name="Cervantes K."/>
            <person name="Clermont K."/>
            <person name="Krom N."/>
            <person name="Kubenka K."/>
            <person name="Mamidi S."/>
            <person name="Mattison C."/>
            <person name="Monteros M."/>
            <person name="Pisani C."/>
            <person name="Plott C."/>
            <person name="Rajasekar S."/>
            <person name="Rhein H.S."/>
            <person name="Rohla C."/>
            <person name="Song M."/>
            <person name="Hilaire R.S."/>
            <person name="Shu S."/>
            <person name="Wells L."/>
            <person name="Wang X."/>
            <person name="Webber J."/>
            <person name="Heerema R.J."/>
            <person name="Klein P."/>
            <person name="Conner P."/>
            <person name="Grauke L."/>
            <person name="Grimwood J."/>
            <person name="Schmutz J."/>
            <person name="Randall J.J."/>
        </authorList>
    </citation>
    <scope>NUCLEOTIDE SEQUENCE</scope>
    <source>
        <tissue evidence="3">Leaf</tissue>
    </source>
</reference>
<name>A0A8T1QKQ0_CARIL</name>
<dbReference type="EMBL" id="CM031813">
    <property type="protein sequence ID" value="KAG6654841.1"/>
    <property type="molecule type" value="Genomic_DNA"/>
</dbReference>
<dbReference type="AlphaFoldDB" id="A0A8T1QKQ0"/>
<proteinExistence type="predicted"/>
<gene>
    <name evidence="2" type="ORF">CIPAW_05G173400</name>
    <name evidence="3" type="ORF">I3842_05G169000</name>
</gene>
<keyword evidence="4" id="KW-1185">Reference proteome</keyword>
<sequence>MDSGLSWADQWDYDNPDPPPPSSSENDKKKGKEGSKGRKFGKSILNFKWIKDIRKKSHEKQ</sequence>
<evidence type="ECO:0000313" key="3">
    <source>
        <dbReference type="EMBL" id="KAG6713748.1"/>
    </source>
</evidence>
<reference evidence="2" key="1">
    <citation type="submission" date="2020-12" db="EMBL/GenBank/DDBJ databases">
        <title>WGS assembly of Carya illinoinensis cv. Pawnee.</title>
        <authorList>
            <person name="Platts A."/>
            <person name="Shu S."/>
            <person name="Wright S."/>
            <person name="Barry K."/>
            <person name="Edger P."/>
            <person name="Pires J.C."/>
            <person name="Schmutz J."/>
        </authorList>
    </citation>
    <scope>NUCLEOTIDE SEQUENCE</scope>
    <source>
        <tissue evidence="2">Leaf</tissue>
    </source>
</reference>
<accession>A0A8T1QKQ0</accession>
<dbReference type="EMBL" id="CM031829">
    <property type="protein sequence ID" value="KAG6713748.1"/>
    <property type="molecule type" value="Genomic_DNA"/>
</dbReference>
<feature type="compositionally biased region" description="Basic and acidic residues" evidence="1">
    <location>
        <begin position="25"/>
        <end position="36"/>
    </location>
</feature>
<evidence type="ECO:0000313" key="4">
    <source>
        <dbReference type="Proteomes" id="UP000811609"/>
    </source>
</evidence>